<organism evidence="1 2">
    <name type="scientific">Segatella oris F0302</name>
    <dbReference type="NCBI Taxonomy" id="649760"/>
    <lineage>
        <taxon>Bacteria</taxon>
        <taxon>Pseudomonadati</taxon>
        <taxon>Bacteroidota</taxon>
        <taxon>Bacteroidia</taxon>
        <taxon>Bacteroidales</taxon>
        <taxon>Prevotellaceae</taxon>
        <taxon>Segatella</taxon>
    </lineage>
</organism>
<dbReference type="AlphaFoldDB" id="D1QTS1"/>
<gene>
    <name evidence="1" type="ORF">HMPREF0971_02403</name>
</gene>
<dbReference type="HOGENOM" id="CLU_2827621_0_0_10"/>
<evidence type="ECO:0000313" key="1">
    <source>
        <dbReference type="EMBL" id="EFB31252.1"/>
    </source>
</evidence>
<reference evidence="1 2" key="1">
    <citation type="submission" date="2009-11" db="EMBL/GenBank/DDBJ databases">
        <authorList>
            <person name="Weinstock G."/>
            <person name="Sodergren E."/>
            <person name="Clifton S."/>
            <person name="Fulton L."/>
            <person name="Fulton B."/>
            <person name="Courtney L."/>
            <person name="Fronick C."/>
            <person name="Harrison M."/>
            <person name="Strong C."/>
            <person name="Farmer C."/>
            <person name="Delahaunty K."/>
            <person name="Markovic C."/>
            <person name="Hall O."/>
            <person name="Minx P."/>
            <person name="Tomlinson C."/>
            <person name="Mitreva M."/>
            <person name="Nelson J."/>
            <person name="Hou S."/>
            <person name="Wollam A."/>
            <person name="Pepin K.H."/>
            <person name="Johnson M."/>
            <person name="Bhonagiri V."/>
            <person name="Nash W.E."/>
            <person name="Warren W."/>
            <person name="Chinwalla A."/>
            <person name="Mardis E.R."/>
            <person name="Wilson R.K."/>
        </authorList>
    </citation>
    <scope>NUCLEOTIDE SEQUENCE [LARGE SCALE GENOMIC DNA]</scope>
    <source>
        <strain evidence="1 2">F0302</strain>
    </source>
</reference>
<name>D1QTS1_9BACT</name>
<protein>
    <submittedName>
        <fullName evidence="1">Uncharacterized protein</fullName>
    </submittedName>
</protein>
<proteinExistence type="predicted"/>
<dbReference type="Proteomes" id="UP000004079">
    <property type="component" value="Unassembled WGS sequence"/>
</dbReference>
<dbReference type="STRING" id="649760.HMPREF0971_02403"/>
<evidence type="ECO:0000313" key="2">
    <source>
        <dbReference type="Proteomes" id="UP000004079"/>
    </source>
</evidence>
<sequence length="66" mass="7392">MLKNKSVAVGNTRVLNEFVKYCQSVGYKKQQEKQHNMMLINSVICVTLSCNLMQVARSLDADSGLI</sequence>
<dbReference type="EMBL" id="ACUZ02000039">
    <property type="protein sequence ID" value="EFB31252.1"/>
    <property type="molecule type" value="Genomic_DNA"/>
</dbReference>
<accession>D1QTS1</accession>
<comment type="caution">
    <text evidence="1">The sequence shown here is derived from an EMBL/GenBank/DDBJ whole genome shotgun (WGS) entry which is preliminary data.</text>
</comment>